<evidence type="ECO:0000313" key="4">
    <source>
        <dbReference type="Proteomes" id="UP000652219"/>
    </source>
</evidence>
<organism evidence="3 4">
    <name type="scientific">Colletotrichum sojae</name>
    <dbReference type="NCBI Taxonomy" id="2175907"/>
    <lineage>
        <taxon>Eukaryota</taxon>
        <taxon>Fungi</taxon>
        <taxon>Dikarya</taxon>
        <taxon>Ascomycota</taxon>
        <taxon>Pezizomycotina</taxon>
        <taxon>Sordariomycetes</taxon>
        <taxon>Hypocreomycetidae</taxon>
        <taxon>Glomerellales</taxon>
        <taxon>Glomerellaceae</taxon>
        <taxon>Colletotrichum</taxon>
        <taxon>Colletotrichum orchidearum species complex</taxon>
    </lineage>
</organism>
<comment type="similarity">
    <text evidence="1">Belongs to the tpcK family.</text>
</comment>
<dbReference type="Proteomes" id="UP000652219">
    <property type="component" value="Unassembled WGS sequence"/>
</dbReference>
<dbReference type="EMBL" id="WIGN01000222">
    <property type="protein sequence ID" value="KAF6803954.1"/>
    <property type="molecule type" value="Genomic_DNA"/>
</dbReference>
<proteinExistence type="inferred from homology"/>
<comment type="caution">
    <text evidence="3">The sequence shown here is derived from an EMBL/GenBank/DDBJ whole genome shotgun (WGS) entry which is preliminary data.</text>
</comment>
<dbReference type="Pfam" id="PF07110">
    <property type="entry name" value="EthD"/>
    <property type="match status" value="1"/>
</dbReference>
<gene>
    <name evidence="3" type="ORF">CSOJ01_10526</name>
</gene>
<feature type="domain" description="EthD" evidence="2">
    <location>
        <begin position="19"/>
        <end position="94"/>
    </location>
</feature>
<dbReference type="SUPFAM" id="SSF54909">
    <property type="entry name" value="Dimeric alpha+beta barrel"/>
    <property type="match status" value="1"/>
</dbReference>
<sequence length="109" mass="11792">MTVTVTVLYPNEADAKYDIDYYINTHMPLAASTWKSSGVKSWSVHKYAPGPDGSEAQYVFAGVIVFESMDGVKQALASPDTATVTADVPNFSNKKPIFLIGEDAKTVTL</sequence>
<accession>A0A8H6IZY2</accession>
<keyword evidence="4" id="KW-1185">Reference proteome</keyword>
<reference evidence="3 4" key="1">
    <citation type="journal article" date="2020" name="Phytopathology">
        <title>Genome Sequence Resources of Colletotrichum truncatum, C. plurivorum, C. musicola, and C. sojae: Four Species Pathogenic to Soybean (Glycine max).</title>
        <authorList>
            <person name="Rogerio F."/>
            <person name="Boufleur T.R."/>
            <person name="Ciampi-Guillardi M."/>
            <person name="Sukno S.A."/>
            <person name="Thon M.R."/>
            <person name="Massola Junior N.S."/>
            <person name="Baroncelli R."/>
        </authorList>
    </citation>
    <scope>NUCLEOTIDE SEQUENCE [LARGE SCALE GENOMIC DNA]</scope>
    <source>
        <strain evidence="3 4">LFN0009</strain>
    </source>
</reference>
<dbReference type="AlphaFoldDB" id="A0A8H6IZY2"/>
<dbReference type="PANTHER" id="PTHR40260">
    <property type="entry name" value="BLR8190 PROTEIN"/>
    <property type="match status" value="1"/>
</dbReference>
<evidence type="ECO:0000313" key="3">
    <source>
        <dbReference type="EMBL" id="KAF6803954.1"/>
    </source>
</evidence>
<dbReference type="PANTHER" id="PTHR40260:SF2">
    <property type="entry name" value="BLR8190 PROTEIN"/>
    <property type="match status" value="1"/>
</dbReference>
<name>A0A8H6IZY2_9PEZI</name>
<dbReference type="NCBIfam" id="TIGR02118">
    <property type="entry name" value="EthD family reductase"/>
    <property type="match status" value="1"/>
</dbReference>
<evidence type="ECO:0000259" key="2">
    <source>
        <dbReference type="Pfam" id="PF07110"/>
    </source>
</evidence>
<dbReference type="Gene3D" id="3.30.70.100">
    <property type="match status" value="1"/>
</dbReference>
<dbReference type="InterPro" id="IPR011008">
    <property type="entry name" value="Dimeric_a/b-barrel"/>
</dbReference>
<evidence type="ECO:0000256" key="1">
    <source>
        <dbReference type="ARBA" id="ARBA00005986"/>
    </source>
</evidence>
<protein>
    <recommendedName>
        <fullName evidence="2">EthD domain-containing protein</fullName>
    </recommendedName>
</protein>
<dbReference type="GO" id="GO:0016491">
    <property type="term" value="F:oxidoreductase activity"/>
    <property type="evidence" value="ECO:0007669"/>
    <property type="project" value="InterPro"/>
</dbReference>
<dbReference type="InterPro" id="IPR009799">
    <property type="entry name" value="EthD_dom"/>
</dbReference>